<accession>A0ABU7ZA79</accession>
<reference evidence="2" key="1">
    <citation type="journal article" date="2024" name="Antonie Van Leeuwenhoek">
        <title>Isoptericola haloaureus sp. nov., a dimorphic actinobacterium isolated from mangrove sediments of southeast India, implicating biosaline agricultural significance through nitrogen fixation and salt tolerance genes.</title>
        <authorList>
            <person name="Prathaban M."/>
            <person name="Prathiviraj R."/>
            <person name="Ravichandran M."/>
            <person name="Natarajan S.D."/>
            <person name="Sobanaa M."/>
            <person name="Hari Krishna Kumar S."/>
            <person name="Chandrasekar V."/>
            <person name="Selvin J."/>
        </authorList>
    </citation>
    <scope>NUCLEOTIDE SEQUENCE</scope>
    <source>
        <strain evidence="2">MP1014</strain>
    </source>
</reference>
<evidence type="ECO:0000313" key="3">
    <source>
        <dbReference type="Proteomes" id="UP001310387"/>
    </source>
</evidence>
<dbReference type="Pfam" id="PF13483">
    <property type="entry name" value="Lactamase_B_3"/>
    <property type="match status" value="1"/>
</dbReference>
<comment type="caution">
    <text evidence="2">The sequence shown here is derived from an EMBL/GenBank/DDBJ whole genome shotgun (WGS) entry which is preliminary data.</text>
</comment>
<organism evidence="2 3">
    <name type="scientific">Isoptericola haloaureus</name>
    <dbReference type="NCBI Taxonomy" id="1542902"/>
    <lineage>
        <taxon>Bacteria</taxon>
        <taxon>Bacillati</taxon>
        <taxon>Actinomycetota</taxon>
        <taxon>Actinomycetes</taxon>
        <taxon>Micrococcales</taxon>
        <taxon>Promicromonosporaceae</taxon>
        <taxon>Isoptericola</taxon>
    </lineage>
</organism>
<dbReference type="SUPFAM" id="SSF56281">
    <property type="entry name" value="Metallo-hydrolase/oxidoreductase"/>
    <property type="match status" value="1"/>
</dbReference>
<reference evidence="2" key="2">
    <citation type="submission" date="2024-02" db="EMBL/GenBank/DDBJ databases">
        <authorList>
            <person name="Prathaban M."/>
            <person name="Mythili R."/>
            <person name="Sharmila Devi N."/>
            <person name="Sobanaa M."/>
            <person name="Prathiviraj R."/>
            <person name="Selvin J."/>
        </authorList>
    </citation>
    <scope>NUCLEOTIDE SEQUENCE</scope>
    <source>
        <strain evidence="2">MP1014</strain>
    </source>
</reference>
<evidence type="ECO:0000259" key="1">
    <source>
        <dbReference type="SMART" id="SM00849"/>
    </source>
</evidence>
<feature type="domain" description="Metallo-beta-lactamase" evidence="1">
    <location>
        <begin position="12"/>
        <end position="178"/>
    </location>
</feature>
<name>A0ABU7ZA79_9MICO</name>
<dbReference type="Gene3D" id="3.60.15.10">
    <property type="entry name" value="Ribonuclease Z/Hydroxyacylglutathione hydrolase-like"/>
    <property type="match status" value="1"/>
</dbReference>
<dbReference type="PANTHER" id="PTHR43546:SF3">
    <property type="entry name" value="UPF0173 METAL-DEPENDENT HYDROLASE MJ1163"/>
    <property type="match status" value="1"/>
</dbReference>
<keyword evidence="3" id="KW-1185">Reference proteome</keyword>
<dbReference type="RefSeq" id="WP_332902910.1">
    <property type="nucleotide sequence ID" value="NZ_JBAGLP010000118.1"/>
</dbReference>
<dbReference type="PANTHER" id="PTHR43546">
    <property type="entry name" value="UPF0173 METAL-DEPENDENT HYDROLASE MJ1163-RELATED"/>
    <property type="match status" value="1"/>
</dbReference>
<gene>
    <name evidence="2" type="ORF">V5O49_15000</name>
</gene>
<protein>
    <submittedName>
        <fullName evidence="2">MBL fold metallo-hydrolase</fullName>
    </submittedName>
</protein>
<sequence>MTEPALRIVTHHHACLEIVADGGRVLIDPGEFWPAPDLDRVDAVLVTHEHPDHADPKVLTEALGRGIPVLGPASVRAALDAETAARWQVLSPGDEVSVAGLDVVVGGGEHAAMHPETAGPENLSYFVAGTVLVTGDRHTPWDGPVPVLVTPVDAPWLRAVDLVRYVREIAPHTVVGVHDGLLNDTGLSIADRVLTSLQREGVTRTVRPAVGEEITVP</sequence>
<dbReference type="InterPro" id="IPR036866">
    <property type="entry name" value="RibonucZ/Hydroxyglut_hydro"/>
</dbReference>
<dbReference type="InterPro" id="IPR050114">
    <property type="entry name" value="UPF0173_UPF0282_UlaG_hydrolase"/>
</dbReference>
<dbReference type="SMART" id="SM00849">
    <property type="entry name" value="Lactamase_B"/>
    <property type="match status" value="1"/>
</dbReference>
<dbReference type="Proteomes" id="UP001310387">
    <property type="component" value="Unassembled WGS sequence"/>
</dbReference>
<dbReference type="InterPro" id="IPR001279">
    <property type="entry name" value="Metallo-B-lactamas"/>
</dbReference>
<evidence type="ECO:0000313" key="2">
    <source>
        <dbReference type="EMBL" id="MEG3616437.1"/>
    </source>
</evidence>
<dbReference type="EMBL" id="JBAGLP010000118">
    <property type="protein sequence ID" value="MEG3616437.1"/>
    <property type="molecule type" value="Genomic_DNA"/>
</dbReference>
<proteinExistence type="predicted"/>